<evidence type="ECO:0000313" key="3">
    <source>
        <dbReference type="EMBL" id="MBB2506601.1"/>
    </source>
</evidence>
<gene>
    <name evidence="3" type="ORF">H5411_46830</name>
</gene>
<feature type="region of interest" description="Disordered" evidence="1">
    <location>
        <begin position="28"/>
        <end position="53"/>
    </location>
</feature>
<evidence type="ECO:0000256" key="2">
    <source>
        <dbReference type="SAM" id="SignalP"/>
    </source>
</evidence>
<sequence>MNSTVSPRTARICGAVAAAAIALSACTTGSSNPAQPNATTTTPAPAGPGAGYADVVDRVSPSVVTVQA</sequence>
<protein>
    <submittedName>
        <fullName evidence="3">Signal protein PDZ</fullName>
    </submittedName>
</protein>
<name>A0A8E1WA14_9PSEU</name>
<keyword evidence="2" id="KW-0732">Signal</keyword>
<feature type="chain" id="PRO_5038886842" evidence="2">
    <location>
        <begin position="34"/>
        <end position="68"/>
    </location>
</feature>
<evidence type="ECO:0000313" key="4">
    <source>
        <dbReference type="Proteomes" id="UP000550260"/>
    </source>
</evidence>
<organism evidence="3 4">
    <name type="scientific">Amycolatopsis echigonensis</name>
    <dbReference type="NCBI Taxonomy" id="2576905"/>
    <lineage>
        <taxon>Bacteria</taxon>
        <taxon>Bacillati</taxon>
        <taxon>Actinomycetota</taxon>
        <taxon>Actinomycetes</taxon>
        <taxon>Pseudonocardiales</taxon>
        <taxon>Pseudonocardiaceae</taxon>
        <taxon>Amycolatopsis</taxon>
    </lineage>
</organism>
<feature type="signal peptide" evidence="2">
    <location>
        <begin position="1"/>
        <end position="33"/>
    </location>
</feature>
<reference evidence="3 4" key="1">
    <citation type="submission" date="2020-08" db="EMBL/GenBank/DDBJ databases">
        <title>Amycolatopsis echigonensis JCM 21831.</title>
        <authorList>
            <person name="Tedsree N."/>
            <person name="Kuncharoen N."/>
            <person name="Likhitwitayawuid K."/>
            <person name="Tanasupawat S."/>
        </authorList>
    </citation>
    <scope>NUCLEOTIDE SEQUENCE [LARGE SCALE GENOMIC DNA]</scope>
    <source>
        <strain evidence="3 4">JCM 21831</strain>
    </source>
</reference>
<accession>A0A8E1WA14</accession>
<evidence type="ECO:0000256" key="1">
    <source>
        <dbReference type="SAM" id="MobiDB-lite"/>
    </source>
</evidence>
<feature type="non-terminal residue" evidence="3">
    <location>
        <position position="68"/>
    </location>
</feature>
<comment type="caution">
    <text evidence="3">The sequence shown here is derived from an EMBL/GenBank/DDBJ whole genome shotgun (WGS) entry which is preliminary data.</text>
</comment>
<dbReference type="Proteomes" id="UP000550260">
    <property type="component" value="Unassembled WGS sequence"/>
</dbReference>
<feature type="compositionally biased region" description="Polar residues" evidence="1">
    <location>
        <begin position="28"/>
        <end position="37"/>
    </location>
</feature>
<dbReference type="AlphaFoldDB" id="A0A8E1WA14"/>
<dbReference type="EMBL" id="JACJHR010000293">
    <property type="protein sequence ID" value="MBB2506601.1"/>
    <property type="molecule type" value="Genomic_DNA"/>
</dbReference>
<proteinExistence type="predicted"/>